<dbReference type="PANTHER" id="PTHR43791:SF85">
    <property type="entry name" value="TRANSPORTER, PUTATIVE (AFU_ORTHOLOGUE AFUA_6G00710)-RELATED"/>
    <property type="match status" value="1"/>
</dbReference>
<comment type="subcellular location">
    <subcellularLocation>
        <location evidence="1">Membrane</location>
        <topology evidence="1">Multi-pass membrane protein</topology>
    </subcellularLocation>
</comment>
<evidence type="ECO:0000256" key="2">
    <source>
        <dbReference type="ARBA" id="ARBA00022448"/>
    </source>
</evidence>
<feature type="transmembrane region" description="Helical" evidence="7">
    <location>
        <begin position="280"/>
        <end position="301"/>
    </location>
</feature>
<feature type="transmembrane region" description="Helical" evidence="7">
    <location>
        <begin position="406"/>
        <end position="426"/>
    </location>
</feature>
<evidence type="ECO:0000256" key="3">
    <source>
        <dbReference type="ARBA" id="ARBA00022692"/>
    </source>
</evidence>
<sequence length="501" mass="55489">MAATPAASEKEAALFEEEHLSSSGQVHVGERPSEEEWAPSDRKLNLKLDLLILPLVTIVYLLAFLDRANIGNARVAGLQEDLKISSYQYQVAITVTYAPYIASEIPSNLLLRRIGPRIYIPSLCFSWGVISTLQCLVQNYSGLIVCRFFLGLVEGGLFPGVILYLSMFYRRKELSLRIALFWTAASLAGAFSGLLAAAIINMDGVSGMRGWRWIFCLEGIFTVCWAVLVFLLLPNDPRTVKFLTPEQATRCVERLKLDVDILDHEKVTLSKVISVFKHPGLICIWIASLSSGIAIFGLAYFTPSIVKAMGFDSLHTQLMSVPPYAAAVPLTVITCWYSDKYQARGIPMLATYLLALIGSIMFYVGRSFAVRYAGLFFLLGGIYANVPCQVAWIANNTAGHTRRATAIAVETVAVNIGGIVSTWIFPTSDAPYYLFAAKFLLAMNIIAIVVTALALWLFSRENGKKETPEYRQKMLNDMTDLSLAQQLEKLGDAHPDYKYVL</sequence>
<feature type="transmembrane region" description="Helical" evidence="7">
    <location>
        <begin position="372"/>
        <end position="394"/>
    </location>
</feature>
<feature type="transmembrane region" description="Helical" evidence="7">
    <location>
        <begin position="147"/>
        <end position="167"/>
    </location>
</feature>
<gene>
    <name evidence="9" type="ORF">H2204_003852</name>
</gene>
<feature type="domain" description="Major facilitator superfamily (MFS) profile" evidence="8">
    <location>
        <begin position="52"/>
        <end position="462"/>
    </location>
</feature>
<feature type="transmembrane region" description="Helical" evidence="7">
    <location>
        <begin position="212"/>
        <end position="233"/>
    </location>
</feature>
<dbReference type="InterPro" id="IPR011701">
    <property type="entry name" value="MFS"/>
</dbReference>
<keyword evidence="5 7" id="KW-0472">Membrane</keyword>
<feature type="transmembrane region" description="Helical" evidence="7">
    <location>
        <begin position="118"/>
        <end position="141"/>
    </location>
</feature>
<name>A0AA38Y8I5_9EURO</name>
<feature type="transmembrane region" description="Helical" evidence="7">
    <location>
        <begin position="46"/>
        <end position="65"/>
    </location>
</feature>
<feature type="transmembrane region" description="Helical" evidence="7">
    <location>
        <begin position="179"/>
        <end position="200"/>
    </location>
</feature>
<evidence type="ECO:0000256" key="7">
    <source>
        <dbReference type="SAM" id="Phobius"/>
    </source>
</evidence>
<evidence type="ECO:0000313" key="9">
    <source>
        <dbReference type="EMBL" id="KAJ9639241.1"/>
    </source>
</evidence>
<evidence type="ECO:0000256" key="4">
    <source>
        <dbReference type="ARBA" id="ARBA00022989"/>
    </source>
</evidence>
<evidence type="ECO:0000256" key="6">
    <source>
        <dbReference type="SAM" id="MobiDB-lite"/>
    </source>
</evidence>
<dbReference type="Proteomes" id="UP001172681">
    <property type="component" value="Unassembled WGS sequence"/>
</dbReference>
<feature type="transmembrane region" description="Helical" evidence="7">
    <location>
        <begin position="321"/>
        <end position="337"/>
    </location>
</feature>
<protein>
    <recommendedName>
        <fullName evidence="8">Major facilitator superfamily (MFS) profile domain-containing protein</fullName>
    </recommendedName>
</protein>
<evidence type="ECO:0000259" key="8">
    <source>
        <dbReference type="PROSITE" id="PS50850"/>
    </source>
</evidence>
<dbReference type="PROSITE" id="PS50850">
    <property type="entry name" value="MFS"/>
    <property type="match status" value="1"/>
</dbReference>
<dbReference type="PANTHER" id="PTHR43791">
    <property type="entry name" value="PERMEASE-RELATED"/>
    <property type="match status" value="1"/>
</dbReference>
<feature type="transmembrane region" description="Helical" evidence="7">
    <location>
        <begin position="349"/>
        <end position="366"/>
    </location>
</feature>
<evidence type="ECO:0000256" key="1">
    <source>
        <dbReference type="ARBA" id="ARBA00004141"/>
    </source>
</evidence>
<keyword evidence="3 7" id="KW-0812">Transmembrane</keyword>
<organism evidence="9 10">
    <name type="scientific">Knufia peltigerae</name>
    <dbReference type="NCBI Taxonomy" id="1002370"/>
    <lineage>
        <taxon>Eukaryota</taxon>
        <taxon>Fungi</taxon>
        <taxon>Dikarya</taxon>
        <taxon>Ascomycota</taxon>
        <taxon>Pezizomycotina</taxon>
        <taxon>Eurotiomycetes</taxon>
        <taxon>Chaetothyriomycetidae</taxon>
        <taxon>Chaetothyriales</taxon>
        <taxon>Trichomeriaceae</taxon>
        <taxon>Knufia</taxon>
    </lineage>
</organism>
<feature type="transmembrane region" description="Helical" evidence="7">
    <location>
        <begin position="432"/>
        <end position="458"/>
    </location>
</feature>
<dbReference type="GO" id="GO:0022857">
    <property type="term" value="F:transmembrane transporter activity"/>
    <property type="evidence" value="ECO:0007669"/>
    <property type="project" value="InterPro"/>
</dbReference>
<proteinExistence type="predicted"/>
<comment type="caution">
    <text evidence="9">The sequence shown here is derived from an EMBL/GenBank/DDBJ whole genome shotgun (WGS) entry which is preliminary data.</text>
</comment>
<dbReference type="FunFam" id="1.20.1250.20:FF:000013">
    <property type="entry name" value="MFS general substrate transporter"/>
    <property type="match status" value="1"/>
</dbReference>
<keyword evidence="4 7" id="KW-1133">Transmembrane helix</keyword>
<feature type="region of interest" description="Disordered" evidence="6">
    <location>
        <begin position="1"/>
        <end position="34"/>
    </location>
</feature>
<accession>A0AA38Y8I5</accession>
<keyword evidence="2" id="KW-0813">Transport</keyword>
<evidence type="ECO:0000256" key="5">
    <source>
        <dbReference type="ARBA" id="ARBA00023136"/>
    </source>
</evidence>
<dbReference type="Pfam" id="PF07690">
    <property type="entry name" value="MFS_1"/>
    <property type="match status" value="1"/>
</dbReference>
<dbReference type="EMBL" id="JAPDRN010000018">
    <property type="protein sequence ID" value="KAJ9639241.1"/>
    <property type="molecule type" value="Genomic_DNA"/>
</dbReference>
<feature type="compositionally biased region" description="Basic and acidic residues" evidence="6">
    <location>
        <begin position="8"/>
        <end position="20"/>
    </location>
</feature>
<keyword evidence="10" id="KW-1185">Reference proteome</keyword>
<dbReference type="Gene3D" id="1.20.1250.20">
    <property type="entry name" value="MFS general substrate transporter like domains"/>
    <property type="match status" value="2"/>
</dbReference>
<evidence type="ECO:0000313" key="10">
    <source>
        <dbReference type="Proteomes" id="UP001172681"/>
    </source>
</evidence>
<dbReference type="AlphaFoldDB" id="A0AA38Y8I5"/>
<dbReference type="SUPFAM" id="SSF103473">
    <property type="entry name" value="MFS general substrate transporter"/>
    <property type="match status" value="1"/>
</dbReference>
<dbReference type="InterPro" id="IPR020846">
    <property type="entry name" value="MFS_dom"/>
</dbReference>
<dbReference type="InterPro" id="IPR036259">
    <property type="entry name" value="MFS_trans_sf"/>
</dbReference>
<dbReference type="FunFam" id="1.20.1250.20:FF:000034">
    <property type="entry name" value="MFS general substrate transporter"/>
    <property type="match status" value="1"/>
</dbReference>
<dbReference type="GO" id="GO:0016020">
    <property type="term" value="C:membrane"/>
    <property type="evidence" value="ECO:0007669"/>
    <property type="project" value="UniProtKB-SubCell"/>
</dbReference>
<reference evidence="9" key="1">
    <citation type="submission" date="2022-10" db="EMBL/GenBank/DDBJ databases">
        <title>Culturing micro-colonial fungi from biological soil crusts in the Mojave desert and describing Neophaeococcomyces mojavensis, and introducing the new genera and species Taxawa tesnikishii.</title>
        <authorList>
            <person name="Kurbessoian T."/>
            <person name="Stajich J.E."/>
        </authorList>
    </citation>
    <scope>NUCLEOTIDE SEQUENCE</scope>
    <source>
        <strain evidence="9">TK_35</strain>
    </source>
</reference>